<dbReference type="PANTHER" id="PTHR23026:SF90">
    <property type="entry name" value="IODOTYROSINE DEIODINASE 1"/>
    <property type="match status" value="1"/>
</dbReference>
<reference evidence="5 6" key="1">
    <citation type="submission" date="2020-10" db="EMBL/GenBank/DDBJ databases">
        <title>Complete genome sequence of Thermosphaera aggregans strain 3507.</title>
        <authorList>
            <person name="Zayulina K.S."/>
            <person name="Elcheninov A.G."/>
            <person name="Toshchakov S.V."/>
            <person name="Kublanov I.V."/>
            <person name="Kochetkova T.V."/>
        </authorList>
    </citation>
    <scope>NUCLEOTIDE SEQUENCE [LARGE SCALE GENOMIC DNA]</scope>
    <source>
        <strain evidence="5 6">3507</strain>
    </source>
</reference>
<keyword evidence="2" id="KW-0288">FMN</keyword>
<sequence length="173" mass="19441">MSNACFEPLLKRRSIRVFKDEEVPLELVLKAIDTARYAPSAGNKQPWRFIVIRERSRIEALAKILRYSKPLLNAKVAVLVLASKDESPVSHMVDGSLAAMYFWLALHCTGLGAVWIQTLRNVNEVLELVGAPENYVPIGLFAIGWPGEQPVAKERKPLSEIVFLERFGEALKQ</sequence>
<evidence type="ECO:0000256" key="2">
    <source>
        <dbReference type="ARBA" id="ARBA00022643"/>
    </source>
</evidence>
<accession>A0A7M1UR19</accession>
<dbReference type="CDD" id="cd02062">
    <property type="entry name" value="Nitro_FMN_reductase"/>
    <property type="match status" value="1"/>
</dbReference>
<feature type="domain" description="Nitroreductase" evidence="4">
    <location>
        <begin position="10"/>
        <end position="80"/>
    </location>
</feature>
<dbReference type="EMBL" id="CP063144">
    <property type="protein sequence ID" value="QOR94700.1"/>
    <property type="molecule type" value="Genomic_DNA"/>
</dbReference>
<dbReference type="RefSeq" id="WP_193436497.1">
    <property type="nucleotide sequence ID" value="NZ_CP063144.1"/>
</dbReference>
<protein>
    <submittedName>
        <fullName evidence="5">Nitroreductase family protein</fullName>
    </submittedName>
</protein>
<dbReference type="InterPro" id="IPR000415">
    <property type="entry name" value="Nitroreductase-like"/>
</dbReference>
<evidence type="ECO:0000256" key="3">
    <source>
        <dbReference type="ARBA" id="ARBA00023002"/>
    </source>
</evidence>
<organism evidence="5 6">
    <name type="scientific">Thermosphaera chiliense</name>
    <dbReference type="NCBI Taxonomy" id="3402707"/>
    <lineage>
        <taxon>Archaea</taxon>
        <taxon>Thermoproteota</taxon>
        <taxon>Thermoprotei</taxon>
        <taxon>Desulfurococcales</taxon>
        <taxon>Desulfurococcaceae</taxon>
        <taxon>Thermosphaera</taxon>
    </lineage>
</organism>
<dbReference type="Gene3D" id="3.40.109.10">
    <property type="entry name" value="NADH Oxidase"/>
    <property type="match status" value="1"/>
</dbReference>
<dbReference type="PANTHER" id="PTHR23026">
    <property type="entry name" value="NADPH NITROREDUCTASE"/>
    <property type="match status" value="1"/>
</dbReference>
<dbReference type="InterPro" id="IPR029479">
    <property type="entry name" value="Nitroreductase"/>
</dbReference>
<evidence type="ECO:0000313" key="6">
    <source>
        <dbReference type="Proteomes" id="UP000593766"/>
    </source>
</evidence>
<gene>
    <name evidence="5" type="ORF">IMZ38_01830</name>
</gene>
<keyword evidence="6" id="KW-1185">Reference proteome</keyword>
<dbReference type="InterPro" id="IPR050627">
    <property type="entry name" value="Nitroreductase/BluB"/>
</dbReference>
<dbReference type="AlphaFoldDB" id="A0A7M1UR19"/>
<proteinExistence type="predicted"/>
<dbReference type="GeneID" id="59454118"/>
<keyword evidence="3" id="KW-0560">Oxidoreductase</keyword>
<name>A0A7M1UR19_9CREN</name>
<evidence type="ECO:0000259" key="4">
    <source>
        <dbReference type="Pfam" id="PF00881"/>
    </source>
</evidence>
<dbReference type="KEGG" id="tcs:IMZ38_01830"/>
<dbReference type="Pfam" id="PF00881">
    <property type="entry name" value="Nitroreductase"/>
    <property type="match status" value="1"/>
</dbReference>
<evidence type="ECO:0000313" key="5">
    <source>
        <dbReference type="EMBL" id="QOR94700.1"/>
    </source>
</evidence>
<dbReference type="Proteomes" id="UP000593766">
    <property type="component" value="Chromosome"/>
</dbReference>
<dbReference type="SUPFAM" id="SSF55469">
    <property type="entry name" value="FMN-dependent nitroreductase-like"/>
    <property type="match status" value="1"/>
</dbReference>
<keyword evidence="1" id="KW-0285">Flavoprotein</keyword>
<dbReference type="OrthoDB" id="287850at2157"/>
<evidence type="ECO:0000256" key="1">
    <source>
        <dbReference type="ARBA" id="ARBA00022630"/>
    </source>
</evidence>
<dbReference type="GO" id="GO:0016491">
    <property type="term" value="F:oxidoreductase activity"/>
    <property type="evidence" value="ECO:0007669"/>
    <property type="project" value="UniProtKB-KW"/>
</dbReference>